<gene>
    <name evidence="1" type="ORF">K435DRAFT_688801</name>
</gene>
<reference evidence="1 2" key="1">
    <citation type="journal article" date="2019" name="Nat. Ecol. Evol.">
        <title>Megaphylogeny resolves global patterns of mushroom evolution.</title>
        <authorList>
            <person name="Varga T."/>
            <person name="Krizsan K."/>
            <person name="Foldi C."/>
            <person name="Dima B."/>
            <person name="Sanchez-Garcia M."/>
            <person name="Sanchez-Ramirez S."/>
            <person name="Szollosi G.J."/>
            <person name="Szarkandi J.G."/>
            <person name="Papp V."/>
            <person name="Albert L."/>
            <person name="Andreopoulos W."/>
            <person name="Angelini C."/>
            <person name="Antonin V."/>
            <person name="Barry K.W."/>
            <person name="Bougher N.L."/>
            <person name="Buchanan P."/>
            <person name="Buyck B."/>
            <person name="Bense V."/>
            <person name="Catcheside P."/>
            <person name="Chovatia M."/>
            <person name="Cooper J."/>
            <person name="Damon W."/>
            <person name="Desjardin D."/>
            <person name="Finy P."/>
            <person name="Geml J."/>
            <person name="Haridas S."/>
            <person name="Hughes K."/>
            <person name="Justo A."/>
            <person name="Karasinski D."/>
            <person name="Kautmanova I."/>
            <person name="Kiss B."/>
            <person name="Kocsube S."/>
            <person name="Kotiranta H."/>
            <person name="LaButti K.M."/>
            <person name="Lechner B.E."/>
            <person name="Liimatainen K."/>
            <person name="Lipzen A."/>
            <person name="Lukacs Z."/>
            <person name="Mihaltcheva S."/>
            <person name="Morgado L.N."/>
            <person name="Niskanen T."/>
            <person name="Noordeloos M.E."/>
            <person name="Ohm R.A."/>
            <person name="Ortiz-Santana B."/>
            <person name="Ovrebo C."/>
            <person name="Racz N."/>
            <person name="Riley R."/>
            <person name="Savchenko A."/>
            <person name="Shiryaev A."/>
            <person name="Soop K."/>
            <person name="Spirin V."/>
            <person name="Szebenyi C."/>
            <person name="Tomsovsky M."/>
            <person name="Tulloss R.E."/>
            <person name="Uehling J."/>
            <person name="Grigoriev I.V."/>
            <person name="Vagvolgyi C."/>
            <person name="Papp T."/>
            <person name="Martin F.M."/>
            <person name="Miettinen O."/>
            <person name="Hibbett D.S."/>
            <person name="Nagy L.G."/>
        </authorList>
    </citation>
    <scope>NUCLEOTIDE SEQUENCE [LARGE SCALE GENOMIC DNA]</scope>
    <source>
        <strain evidence="1 2">CBS 962.96</strain>
    </source>
</reference>
<dbReference type="OrthoDB" id="3049319at2759"/>
<keyword evidence="2" id="KW-1185">Reference proteome</keyword>
<dbReference type="Gene3D" id="1.10.630.10">
    <property type="entry name" value="Cytochrome P450"/>
    <property type="match status" value="1"/>
</dbReference>
<dbReference type="Proteomes" id="UP000297245">
    <property type="component" value="Unassembled WGS sequence"/>
</dbReference>
<name>A0A4S8L6R1_DENBC</name>
<dbReference type="GO" id="GO:0020037">
    <property type="term" value="F:heme binding"/>
    <property type="evidence" value="ECO:0007669"/>
    <property type="project" value="InterPro"/>
</dbReference>
<sequence>CPGHALLLFHPFQPMAQMLADVYPFPGWIGHYFDNFSMYNRHKSACISSVLITDSRPIYWLADAHAIKTAATNKTAFDKDVDHFENGLNFFGPNIVVTQDQTWKRHRVVANPAFNEVVYHVVWQETTRALADWFSEVDSNEISIHTTQSFMEVIVFHQLTLLIFLRAGFGEFDTPQSNLHTVLNDTLHYSAARAIIPDWMFSLTNQVYIPFISPYLRKMLKAYNDLEAISMEAVSRMRADLLQDSGQKAPEGGALLRNLVQANKNVDEGNRSENNKRSLTDRELLSNIFVRSLFLECY</sequence>
<protein>
    <recommendedName>
        <fullName evidence="3">Cytochrome P450</fullName>
    </recommendedName>
</protein>
<accession>A0A4S8L6R1</accession>
<evidence type="ECO:0000313" key="2">
    <source>
        <dbReference type="Proteomes" id="UP000297245"/>
    </source>
</evidence>
<organism evidence="1 2">
    <name type="scientific">Dendrothele bispora (strain CBS 962.96)</name>
    <dbReference type="NCBI Taxonomy" id="1314807"/>
    <lineage>
        <taxon>Eukaryota</taxon>
        <taxon>Fungi</taxon>
        <taxon>Dikarya</taxon>
        <taxon>Basidiomycota</taxon>
        <taxon>Agaricomycotina</taxon>
        <taxon>Agaricomycetes</taxon>
        <taxon>Agaricomycetidae</taxon>
        <taxon>Agaricales</taxon>
        <taxon>Agaricales incertae sedis</taxon>
        <taxon>Dendrothele</taxon>
    </lineage>
</organism>
<dbReference type="Pfam" id="PF00067">
    <property type="entry name" value="p450"/>
    <property type="match status" value="1"/>
</dbReference>
<dbReference type="GO" id="GO:0005506">
    <property type="term" value="F:iron ion binding"/>
    <property type="evidence" value="ECO:0007669"/>
    <property type="project" value="InterPro"/>
</dbReference>
<evidence type="ECO:0000313" key="1">
    <source>
        <dbReference type="EMBL" id="THU83808.1"/>
    </source>
</evidence>
<dbReference type="GO" id="GO:0004497">
    <property type="term" value="F:monooxygenase activity"/>
    <property type="evidence" value="ECO:0007669"/>
    <property type="project" value="InterPro"/>
</dbReference>
<dbReference type="AlphaFoldDB" id="A0A4S8L6R1"/>
<dbReference type="EMBL" id="ML179639">
    <property type="protein sequence ID" value="THU83808.1"/>
    <property type="molecule type" value="Genomic_DNA"/>
</dbReference>
<dbReference type="SUPFAM" id="SSF48264">
    <property type="entry name" value="Cytochrome P450"/>
    <property type="match status" value="1"/>
</dbReference>
<dbReference type="InterPro" id="IPR001128">
    <property type="entry name" value="Cyt_P450"/>
</dbReference>
<feature type="non-terminal residue" evidence="1">
    <location>
        <position position="1"/>
    </location>
</feature>
<proteinExistence type="predicted"/>
<dbReference type="GO" id="GO:0016705">
    <property type="term" value="F:oxidoreductase activity, acting on paired donors, with incorporation or reduction of molecular oxygen"/>
    <property type="evidence" value="ECO:0007669"/>
    <property type="project" value="InterPro"/>
</dbReference>
<evidence type="ECO:0008006" key="3">
    <source>
        <dbReference type="Google" id="ProtNLM"/>
    </source>
</evidence>
<dbReference type="InterPro" id="IPR036396">
    <property type="entry name" value="Cyt_P450_sf"/>
</dbReference>